<comment type="catalytic activity">
    <reaction evidence="6">
        <text>a carboxylic ester + H2O = an alcohol + a carboxylate + H(+)</text>
        <dbReference type="Rhea" id="RHEA:21164"/>
        <dbReference type="ChEBI" id="CHEBI:15377"/>
        <dbReference type="ChEBI" id="CHEBI:15378"/>
        <dbReference type="ChEBI" id="CHEBI:29067"/>
        <dbReference type="ChEBI" id="CHEBI:30879"/>
        <dbReference type="ChEBI" id="CHEBI:33308"/>
        <dbReference type="EC" id="3.1.1.1"/>
    </reaction>
</comment>
<dbReference type="EC" id="3.1.1.1" evidence="5"/>
<evidence type="ECO:0000256" key="3">
    <source>
        <dbReference type="ARBA" id="ARBA00022487"/>
    </source>
</evidence>
<organism evidence="10 11">
    <name type="scientific">Erpetoichthys calabaricus</name>
    <name type="common">Rope fish</name>
    <name type="synonym">Calamoichthys calabaricus</name>
    <dbReference type="NCBI Taxonomy" id="27687"/>
    <lineage>
        <taxon>Eukaryota</taxon>
        <taxon>Metazoa</taxon>
        <taxon>Chordata</taxon>
        <taxon>Craniata</taxon>
        <taxon>Vertebrata</taxon>
        <taxon>Euteleostomi</taxon>
        <taxon>Actinopterygii</taxon>
        <taxon>Polypteriformes</taxon>
        <taxon>Polypteridae</taxon>
        <taxon>Erpetoichthys</taxon>
    </lineage>
</organism>
<dbReference type="Pfam" id="PF03959">
    <property type="entry name" value="FSH1"/>
    <property type="match status" value="1"/>
</dbReference>
<reference evidence="10" key="3">
    <citation type="submission" date="2025-09" db="UniProtKB">
        <authorList>
            <consortium name="Ensembl"/>
        </authorList>
    </citation>
    <scope>IDENTIFICATION</scope>
</reference>
<feature type="domain" description="Serine hydrolase" evidence="9">
    <location>
        <begin position="6"/>
        <end position="214"/>
    </location>
</feature>
<proteinExistence type="inferred from homology"/>
<comment type="similarity">
    <text evidence="1">Belongs to the LovG family.</text>
</comment>
<evidence type="ECO:0000256" key="1">
    <source>
        <dbReference type="ARBA" id="ARBA00005863"/>
    </source>
</evidence>
<dbReference type="Proteomes" id="UP000694620">
    <property type="component" value="Chromosome 8"/>
</dbReference>
<evidence type="ECO:0000256" key="2">
    <source>
        <dbReference type="ARBA" id="ARBA00021974"/>
    </source>
</evidence>
<dbReference type="FunFam" id="3.40.50.1820:FF:000073">
    <property type="entry name" value="esterase OVCA2 isoform X6"/>
    <property type="match status" value="1"/>
</dbReference>
<evidence type="ECO:0000256" key="5">
    <source>
        <dbReference type="ARBA" id="ARBA00039155"/>
    </source>
</evidence>
<dbReference type="Ensembl" id="ENSECRT00000013150.1">
    <property type="protein sequence ID" value="ENSECRP00000012929.1"/>
    <property type="gene ID" value="ENSECRG00000008642.1"/>
</dbReference>
<reference evidence="10" key="1">
    <citation type="submission" date="2021-06" db="EMBL/GenBank/DDBJ databases">
        <authorList>
            <consortium name="Wellcome Sanger Institute Data Sharing"/>
        </authorList>
    </citation>
    <scope>NUCLEOTIDE SEQUENCE [LARGE SCALE GENOMIC DNA]</scope>
</reference>
<dbReference type="InterPro" id="IPR050593">
    <property type="entry name" value="LovG"/>
</dbReference>
<dbReference type="InterPro" id="IPR005645">
    <property type="entry name" value="FSH-like_dom"/>
</dbReference>
<protein>
    <recommendedName>
        <fullName evidence="2">Esterase OVCA2</fullName>
        <ecNumber evidence="5">3.1.1.1</ecNumber>
    </recommendedName>
    <alternativeName>
        <fullName evidence="8">OVCA2 serine hydrolase domain-containing protein</fullName>
    </alternativeName>
</protein>
<dbReference type="InterPro" id="IPR029058">
    <property type="entry name" value="AB_hydrolase_fold"/>
</dbReference>
<dbReference type="PANTHER" id="PTHR48070">
    <property type="entry name" value="ESTERASE OVCA2"/>
    <property type="match status" value="1"/>
</dbReference>
<gene>
    <name evidence="10" type="primary">OVCA2</name>
    <name evidence="10" type="synonym">ovca2</name>
</gene>
<evidence type="ECO:0000313" key="10">
    <source>
        <dbReference type="Ensembl" id="ENSECRP00000012929.1"/>
    </source>
</evidence>
<keyword evidence="4" id="KW-0378">Hydrolase</keyword>
<dbReference type="GO" id="GO:0005737">
    <property type="term" value="C:cytoplasm"/>
    <property type="evidence" value="ECO:0007669"/>
    <property type="project" value="TreeGrafter"/>
</dbReference>
<accession>A0A8C4X8A6</accession>
<dbReference type="GO" id="GO:0032526">
    <property type="term" value="P:response to retinoic acid"/>
    <property type="evidence" value="ECO:0007669"/>
    <property type="project" value="TreeGrafter"/>
</dbReference>
<keyword evidence="3" id="KW-0719">Serine esterase</keyword>
<evidence type="ECO:0000256" key="7">
    <source>
        <dbReference type="ARBA" id="ARBA00093420"/>
    </source>
</evidence>
<dbReference type="Gene3D" id="3.40.50.1820">
    <property type="entry name" value="alpha/beta hydrolase"/>
    <property type="match status" value="1"/>
</dbReference>
<name>A0A8C4X8A6_ERPCA</name>
<evidence type="ECO:0000313" key="11">
    <source>
        <dbReference type="Proteomes" id="UP000694620"/>
    </source>
</evidence>
<dbReference type="GO" id="GO:0005634">
    <property type="term" value="C:nucleus"/>
    <property type="evidence" value="ECO:0007669"/>
    <property type="project" value="TreeGrafter"/>
</dbReference>
<dbReference type="SUPFAM" id="SSF53474">
    <property type="entry name" value="alpha/beta-Hydrolases"/>
    <property type="match status" value="1"/>
</dbReference>
<comment type="function">
    <text evidence="7">Exhibits ester hydrolase activity with a strong preference for long-chain alkyl ester substrates and high selectivity against a variety of short, branched, and substituted esters. Is able to hydrolyze ester bonds within a wide range of p-nitrophenyl derivatives (C2-C14) in vitro, with a strong preference toward substrates of &gt;8 carbons.</text>
</comment>
<dbReference type="PANTHER" id="PTHR48070:SF6">
    <property type="entry name" value="ESTERASE OVCA2"/>
    <property type="match status" value="1"/>
</dbReference>
<sequence>MADKSAPLRILCLHGYRQSAEIFRERTGALRKILKKHAELTYISGPLRIRHPPPGQAGQSEGLEEDSRGWWFSNAQEQSFHAEEVCQSAQGLEESLEVVSRAMQEQGPFDGILGFSQGAALVAMIVGLQEQSADPRFQPGFRFAILIAGFASLCEQHARFYASPIYLPTLHVFGETDKVIPEAMSRKLLPAFQGAVDLTHSGGHYVPATGTQKQRHINPLRCHKM</sequence>
<dbReference type="GeneTree" id="ENSGT00390000003541"/>
<evidence type="ECO:0000256" key="6">
    <source>
        <dbReference type="ARBA" id="ARBA00051142"/>
    </source>
</evidence>
<evidence type="ECO:0000259" key="9">
    <source>
        <dbReference type="Pfam" id="PF03959"/>
    </source>
</evidence>
<keyword evidence="11" id="KW-1185">Reference proteome</keyword>
<dbReference type="AlphaFoldDB" id="A0A8C4X8A6"/>
<evidence type="ECO:0000256" key="4">
    <source>
        <dbReference type="ARBA" id="ARBA00022801"/>
    </source>
</evidence>
<dbReference type="GO" id="GO:0106435">
    <property type="term" value="F:carboxylesterase activity"/>
    <property type="evidence" value="ECO:0007669"/>
    <property type="project" value="UniProtKB-EC"/>
</dbReference>
<reference evidence="10" key="2">
    <citation type="submission" date="2025-08" db="UniProtKB">
        <authorList>
            <consortium name="Ensembl"/>
        </authorList>
    </citation>
    <scope>IDENTIFICATION</scope>
</reference>
<evidence type="ECO:0000256" key="8">
    <source>
        <dbReference type="ARBA" id="ARBA00093679"/>
    </source>
</evidence>